<name>A0AAV5AIN7_9AGAM</name>
<feature type="compositionally biased region" description="Polar residues" evidence="1">
    <location>
        <begin position="186"/>
        <end position="204"/>
    </location>
</feature>
<dbReference type="Proteomes" id="UP001050691">
    <property type="component" value="Unassembled WGS sequence"/>
</dbReference>
<protein>
    <submittedName>
        <fullName evidence="2">Uncharacterized protein</fullName>
    </submittedName>
</protein>
<evidence type="ECO:0000313" key="2">
    <source>
        <dbReference type="EMBL" id="GJJ12549.1"/>
    </source>
</evidence>
<dbReference type="AlphaFoldDB" id="A0AAV5AIN7"/>
<dbReference type="EMBL" id="BPWL01000007">
    <property type="protein sequence ID" value="GJJ12549.1"/>
    <property type="molecule type" value="Genomic_DNA"/>
</dbReference>
<feature type="compositionally biased region" description="Basic and acidic residues" evidence="1">
    <location>
        <begin position="84"/>
        <end position="95"/>
    </location>
</feature>
<feature type="region of interest" description="Disordered" evidence="1">
    <location>
        <begin position="139"/>
        <end position="235"/>
    </location>
</feature>
<feature type="compositionally biased region" description="Polar residues" evidence="1">
    <location>
        <begin position="223"/>
        <end position="235"/>
    </location>
</feature>
<comment type="caution">
    <text evidence="2">The sequence shown here is derived from an EMBL/GenBank/DDBJ whole genome shotgun (WGS) entry which is preliminary data.</text>
</comment>
<evidence type="ECO:0000256" key="1">
    <source>
        <dbReference type="SAM" id="MobiDB-lite"/>
    </source>
</evidence>
<keyword evidence="3" id="KW-1185">Reference proteome</keyword>
<accession>A0AAV5AIN7</accession>
<feature type="compositionally biased region" description="Polar residues" evidence="1">
    <location>
        <begin position="156"/>
        <end position="167"/>
    </location>
</feature>
<proteinExistence type="predicted"/>
<feature type="region of interest" description="Disordered" evidence="1">
    <location>
        <begin position="84"/>
        <end position="122"/>
    </location>
</feature>
<reference evidence="2" key="1">
    <citation type="submission" date="2021-10" db="EMBL/GenBank/DDBJ databases">
        <title>De novo Genome Assembly of Clathrus columnatus (Basidiomycota, Fungi) Using Illumina and Nanopore Sequence Data.</title>
        <authorList>
            <person name="Ogiso-Tanaka E."/>
            <person name="Itagaki H."/>
            <person name="Hosoya T."/>
            <person name="Hosaka K."/>
        </authorList>
    </citation>
    <scope>NUCLEOTIDE SEQUENCE</scope>
    <source>
        <strain evidence="2">MO-923</strain>
    </source>
</reference>
<organism evidence="2 3">
    <name type="scientific">Clathrus columnatus</name>
    <dbReference type="NCBI Taxonomy" id="1419009"/>
    <lineage>
        <taxon>Eukaryota</taxon>
        <taxon>Fungi</taxon>
        <taxon>Dikarya</taxon>
        <taxon>Basidiomycota</taxon>
        <taxon>Agaricomycotina</taxon>
        <taxon>Agaricomycetes</taxon>
        <taxon>Phallomycetidae</taxon>
        <taxon>Phallales</taxon>
        <taxon>Clathraceae</taxon>
        <taxon>Clathrus</taxon>
    </lineage>
</organism>
<feature type="compositionally biased region" description="Polar residues" evidence="1">
    <location>
        <begin position="110"/>
        <end position="119"/>
    </location>
</feature>
<evidence type="ECO:0000313" key="3">
    <source>
        <dbReference type="Proteomes" id="UP001050691"/>
    </source>
</evidence>
<sequence length="235" mass="26590">MALRSDRQFGIPSLSYYCYKYINAHLDCELPTIFPHVPPSTKYGQSLKAGQVSSPKCWREQYYTCRREEEKRFEEIGSRIRNRREEADQEKKERQVILTDKLPPAKRSRFNSGGTTRSKSLFEKARADSLRVQRLVYGPSILPPPMHSKAIKPRSSPVNTFSPSKSAISLPRKSPALPKDKDTESQDFPSSKSIPQSVGNSSGSAKRDPMATLFMPKHKAYSQRPSGPSVSVQRK</sequence>
<gene>
    <name evidence="2" type="ORF">Clacol_006792</name>
</gene>